<organism evidence="2 3">
    <name type="scientific">Stephania yunnanensis</name>
    <dbReference type="NCBI Taxonomy" id="152371"/>
    <lineage>
        <taxon>Eukaryota</taxon>
        <taxon>Viridiplantae</taxon>
        <taxon>Streptophyta</taxon>
        <taxon>Embryophyta</taxon>
        <taxon>Tracheophyta</taxon>
        <taxon>Spermatophyta</taxon>
        <taxon>Magnoliopsida</taxon>
        <taxon>Ranunculales</taxon>
        <taxon>Menispermaceae</taxon>
        <taxon>Menispermoideae</taxon>
        <taxon>Cissampelideae</taxon>
        <taxon>Stephania</taxon>
    </lineage>
</organism>
<gene>
    <name evidence="2" type="ORF">Syun_016932</name>
</gene>
<name>A0AAP0J6X9_9MAGN</name>
<protein>
    <recommendedName>
        <fullName evidence="1">RNA-dependent RNA polymerase 6-like second domain-containing protein</fullName>
    </recommendedName>
</protein>
<dbReference type="EMBL" id="JBBNAF010000007">
    <property type="protein sequence ID" value="KAK9128135.1"/>
    <property type="molecule type" value="Genomic_DNA"/>
</dbReference>
<evidence type="ECO:0000313" key="2">
    <source>
        <dbReference type="EMBL" id="KAK9128135.1"/>
    </source>
</evidence>
<keyword evidence="3" id="KW-1185">Reference proteome</keyword>
<dbReference type="Pfam" id="PF24577">
    <property type="entry name" value="RDR6_2nd"/>
    <property type="match status" value="1"/>
</dbReference>
<sequence length="119" mass="13407">MGALVSPNELVVGWELPAVVGVDFVVDPFDDTCKFTFTQEIAFLFKSTRKIAMIKCDVKLEFPVREVSEIRQFTSWSSLVVVLRLSSSLDDDDDGRRRGTERLRMSRTAAMRMIGEVGS</sequence>
<comment type="caution">
    <text evidence="2">The sequence shown here is derived from an EMBL/GenBank/DDBJ whole genome shotgun (WGS) entry which is preliminary data.</text>
</comment>
<dbReference type="AlphaFoldDB" id="A0AAP0J6X9"/>
<evidence type="ECO:0000259" key="1">
    <source>
        <dbReference type="Pfam" id="PF24577"/>
    </source>
</evidence>
<evidence type="ECO:0000313" key="3">
    <source>
        <dbReference type="Proteomes" id="UP001420932"/>
    </source>
</evidence>
<feature type="domain" description="RNA-dependent RNA polymerase 6-like second" evidence="1">
    <location>
        <begin position="1"/>
        <end position="88"/>
    </location>
</feature>
<dbReference type="Proteomes" id="UP001420932">
    <property type="component" value="Unassembled WGS sequence"/>
</dbReference>
<reference evidence="2 3" key="1">
    <citation type="submission" date="2024-01" db="EMBL/GenBank/DDBJ databases">
        <title>Genome assemblies of Stephania.</title>
        <authorList>
            <person name="Yang L."/>
        </authorList>
    </citation>
    <scope>NUCLEOTIDE SEQUENCE [LARGE SCALE GENOMIC DNA]</scope>
    <source>
        <strain evidence="2">YNDBR</strain>
        <tissue evidence="2">Leaf</tissue>
    </source>
</reference>
<dbReference type="InterPro" id="IPR057297">
    <property type="entry name" value="RDR6-like_2nd"/>
</dbReference>
<accession>A0AAP0J6X9</accession>
<proteinExistence type="predicted"/>